<dbReference type="PANTHER" id="PTHR42718">
    <property type="entry name" value="MAJOR FACILITATOR SUPERFAMILY MULTIDRUG TRANSPORTER MFSC"/>
    <property type="match status" value="1"/>
</dbReference>
<feature type="transmembrane region" description="Helical" evidence="6">
    <location>
        <begin position="27"/>
        <end position="51"/>
    </location>
</feature>
<evidence type="ECO:0000313" key="8">
    <source>
        <dbReference type="EMBL" id="MDQ0396035.1"/>
    </source>
</evidence>
<feature type="transmembrane region" description="Helical" evidence="6">
    <location>
        <begin position="118"/>
        <end position="143"/>
    </location>
</feature>
<keyword evidence="4 6" id="KW-1133">Transmembrane helix</keyword>
<feature type="domain" description="Major facilitator superfamily (MFS) profile" evidence="7">
    <location>
        <begin position="22"/>
        <end position="496"/>
    </location>
</feature>
<dbReference type="CDD" id="cd17321">
    <property type="entry name" value="MFS_MMR_MDR_like"/>
    <property type="match status" value="1"/>
</dbReference>
<feature type="transmembrane region" description="Helical" evidence="6">
    <location>
        <begin position="292"/>
        <end position="320"/>
    </location>
</feature>
<dbReference type="InterPro" id="IPR020846">
    <property type="entry name" value="MFS_dom"/>
</dbReference>
<feature type="transmembrane region" description="Helical" evidence="6">
    <location>
        <begin position="94"/>
        <end position="112"/>
    </location>
</feature>
<dbReference type="RefSeq" id="WP_307435666.1">
    <property type="nucleotide sequence ID" value="NZ_JAUSVK010000001.1"/>
</dbReference>
<feature type="transmembrane region" description="Helical" evidence="6">
    <location>
        <begin position="155"/>
        <end position="179"/>
    </location>
</feature>
<evidence type="ECO:0000256" key="6">
    <source>
        <dbReference type="SAM" id="Phobius"/>
    </source>
</evidence>
<dbReference type="Gene3D" id="1.20.1250.20">
    <property type="entry name" value="MFS general substrate transporter like domains"/>
    <property type="match status" value="2"/>
</dbReference>
<gene>
    <name evidence="8" type="ORF">J3R73_005827</name>
</gene>
<dbReference type="Proteomes" id="UP001237448">
    <property type="component" value="Unassembled WGS sequence"/>
</dbReference>
<dbReference type="EMBL" id="JAUSVK010000001">
    <property type="protein sequence ID" value="MDQ0396035.1"/>
    <property type="molecule type" value="Genomic_DNA"/>
</dbReference>
<dbReference type="PANTHER" id="PTHR42718:SF9">
    <property type="entry name" value="MAJOR FACILITATOR SUPERFAMILY MULTIDRUG TRANSPORTER MFSC"/>
    <property type="match status" value="1"/>
</dbReference>
<feature type="transmembrane region" description="Helical" evidence="6">
    <location>
        <begin position="185"/>
        <end position="203"/>
    </location>
</feature>
<feature type="transmembrane region" description="Helical" evidence="6">
    <location>
        <begin position="428"/>
        <end position="453"/>
    </location>
</feature>
<name>A0ABU0FN49_9HYPH</name>
<protein>
    <submittedName>
        <fullName evidence="8">MFS family permease</fullName>
    </submittedName>
</protein>
<feature type="transmembrane region" description="Helical" evidence="6">
    <location>
        <begin position="254"/>
        <end position="271"/>
    </location>
</feature>
<accession>A0ABU0FN49</accession>
<proteinExistence type="predicted"/>
<evidence type="ECO:0000256" key="5">
    <source>
        <dbReference type="ARBA" id="ARBA00023136"/>
    </source>
</evidence>
<keyword evidence="3 6" id="KW-0812">Transmembrane</keyword>
<feature type="transmembrane region" description="Helical" evidence="6">
    <location>
        <begin position="388"/>
        <end position="407"/>
    </location>
</feature>
<evidence type="ECO:0000256" key="4">
    <source>
        <dbReference type="ARBA" id="ARBA00022989"/>
    </source>
</evidence>
<dbReference type="InterPro" id="IPR036259">
    <property type="entry name" value="MFS_trans_sf"/>
</dbReference>
<dbReference type="Pfam" id="PF07690">
    <property type="entry name" value="MFS_1"/>
    <property type="match status" value="1"/>
</dbReference>
<organism evidence="8 9">
    <name type="scientific">Labrys monachus</name>
    <dbReference type="NCBI Taxonomy" id="217067"/>
    <lineage>
        <taxon>Bacteria</taxon>
        <taxon>Pseudomonadati</taxon>
        <taxon>Pseudomonadota</taxon>
        <taxon>Alphaproteobacteria</taxon>
        <taxon>Hyphomicrobiales</taxon>
        <taxon>Xanthobacteraceae</taxon>
        <taxon>Labrys</taxon>
    </lineage>
</organism>
<keyword evidence="5 6" id="KW-0472">Membrane</keyword>
<evidence type="ECO:0000256" key="1">
    <source>
        <dbReference type="ARBA" id="ARBA00004141"/>
    </source>
</evidence>
<evidence type="ECO:0000313" key="9">
    <source>
        <dbReference type="Proteomes" id="UP001237448"/>
    </source>
</evidence>
<dbReference type="InterPro" id="IPR011701">
    <property type="entry name" value="MFS"/>
</dbReference>
<evidence type="ECO:0000256" key="3">
    <source>
        <dbReference type="ARBA" id="ARBA00022692"/>
    </source>
</evidence>
<feature type="transmembrane region" description="Helical" evidence="6">
    <location>
        <begin position="528"/>
        <end position="554"/>
    </location>
</feature>
<sequence length="568" mass="59859">MDHVTPEQTAVAAGADRHKWMVLSNTTLGMLAAFINASIILISLPAVFRGIGLQPLDPANTDILLWTIMGYMVVTSVLVVTFGRLGDMFGRARIYNLGFLVFTLSSIALSLMPTGPGAALYLVVMRIVQGVGGALMTATSTALLTDAFPPQERGLALGINTMAAIGGQFIGLLLGGLLADISWRLVFWISVPLGIVGTIWSYVSLRDRQLPQPGHIDWFGNVSFAVGLVLVLTAITDGIQPYGHAVTAWGSPKVLAELATGLVILTAFVAVERRVARPMFDLALFRIRAFAMGTVASLLSSIARGGLQFMLIIWLQGVWLPLHGYSFEETPLWAGIFMLPLTAGFLIAGFLSGPLSDRYGPRGFAAGGMVLGAASFVALALLPADFPYGLFAALIFLNGIGSGLFVTPNTTQIMNAVPARERGQASGVRATTLNAGQVLSIGIFFTLMIFGLAWTLPGVMETRLVAQGMPLDIARQVASAPPVASLFAAFLGYNPMGELIPPAALAALPPANAAIITGKHFFPELLSIPFMSGISIAFGFSTLLFLVAAATSWLGGGRQAAAKSDGHP</sequence>
<comment type="subcellular location">
    <subcellularLocation>
        <location evidence="1">Membrane</location>
        <topology evidence="1">Multi-pass membrane protein</topology>
    </subcellularLocation>
</comment>
<reference evidence="8 9" key="1">
    <citation type="submission" date="2023-07" db="EMBL/GenBank/DDBJ databases">
        <title>Genomic Encyclopedia of Type Strains, Phase IV (KMG-IV): sequencing the most valuable type-strain genomes for metagenomic binning, comparative biology and taxonomic classification.</title>
        <authorList>
            <person name="Goeker M."/>
        </authorList>
    </citation>
    <scope>NUCLEOTIDE SEQUENCE [LARGE SCALE GENOMIC DNA]</scope>
    <source>
        <strain evidence="8 9">DSM 5896</strain>
    </source>
</reference>
<feature type="transmembrane region" description="Helical" evidence="6">
    <location>
        <begin position="63"/>
        <end position="82"/>
    </location>
</feature>
<feature type="transmembrane region" description="Helical" evidence="6">
    <location>
        <begin position="363"/>
        <end position="382"/>
    </location>
</feature>
<feature type="transmembrane region" description="Helical" evidence="6">
    <location>
        <begin position="215"/>
        <end position="234"/>
    </location>
</feature>
<feature type="transmembrane region" description="Helical" evidence="6">
    <location>
        <begin position="332"/>
        <end position="351"/>
    </location>
</feature>
<comment type="caution">
    <text evidence="8">The sequence shown here is derived from an EMBL/GenBank/DDBJ whole genome shotgun (WGS) entry which is preliminary data.</text>
</comment>
<keyword evidence="2" id="KW-0813">Transport</keyword>
<evidence type="ECO:0000259" key="7">
    <source>
        <dbReference type="PROSITE" id="PS50850"/>
    </source>
</evidence>
<dbReference type="PROSITE" id="PS50850">
    <property type="entry name" value="MFS"/>
    <property type="match status" value="1"/>
</dbReference>
<keyword evidence="9" id="KW-1185">Reference proteome</keyword>
<dbReference type="SUPFAM" id="SSF103473">
    <property type="entry name" value="MFS general substrate transporter"/>
    <property type="match status" value="1"/>
</dbReference>
<evidence type="ECO:0000256" key="2">
    <source>
        <dbReference type="ARBA" id="ARBA00022448"/>
    </source>
</evidence>